<sequence length="189" mass="20924">MVKCVLVGDWGVGKTCMVISYQHPFPQDYIPTIVENTEFQLPLNGTNFTLSLWDTAAAEEYDRLRPLVYHNTSIFLVVFSVASPLSLQNVKSRWWGEVSHYCPGVPVLLVGNKVDLREDGDVVRGLASKGLAPTTFEEGVKVAKEIKAIKYLETSALTKIGLSEVFEEAVRHIAFPAPPKKLQGGCLFL</sequence>
<evidence type="ECO:0000256" key="3">
    <source>
        <dbReference type="ARBA" id="ARBA00023134"/>
    </source>
</evidence>
<protein>
    <submittedName>
        <fullName evidence="4">Uncharacterized protein</fullName>
    </submittedName>
</protein>
<evidence type="ECO:0000256" key="1">
    <source>
        <dbReference type="ARBA" id="ARBA00010142"/>
    </source>
</evidence>
<dbReference type="Pfam" id="PF00071">
    <property type="entry name" value="Ras"/>
    <property type="match status" value="1"/>
</dbReference>
<dbReference type="PROSITE" id="PS51421">
    <property type="entry name" value="RAS"/>
    <property type="match status" value="1"/>
</dbReference>
<accession>A0A6B2LKK9</accession>
<dbReference type="GO" id="GO:0005525">
    <property type="term" value="F:GTP binding"/>
    <property type="evidence" value="ECO:0007669"/>
    <property type="project" value="UniProtKB-KW"/>
</dbReference>
<evidence type="ECO:0000313" key="4">
    <source>
        <dbReference type="EMBL" id="NDV37341.1"/>
    </source>
</evidence>
<dbReference type="CDD" id="cd00157">
    <property type="entry name" value="Rho"/>
    <property type="match status" value="1"/>
</dbReference>
<dbReference type="InterPro" id="IPR005225">
    <property type="entry name" value="Small_GTP-bd"/>
</dbReference>
<dbReference type="PROSITE" id="PS51420">
    <property type="entry name" value="RHO"/>
    <property type="match status" value="1"/>
</dbReference>
<dbReference type="NCBIfam" id="TIGR00231">
    <property type="entry name" value="small_GTP"/>
    <property type="match status" value="1"/>
</dbReference>
<dbReference type="PROSITE" id="PS51419">
    <property type="entry name" value="RAB"/>
    <property type="match status" value="1"/>
</dbReference>
<dbReference type="PANTHER" id="PTHR24072">
    <property type="entry name" value="RHO FAMILY GTPASE"/>
    <property type="match status" value="1"/>
</dbReference>
<dbReference type="InterPro" id="IPR001806">
    <property type="entry name" value="Small_GTPase"/>
</dbReference>
<dbReference type="FunFam" id="3.40.50.300:FF:001179">
    <property type="entry name" value="Rho family GTPase"/>
    <property type="match status" value="1"/>
</dbReference>
<proteinExistence type="inferred from homology"/>
<dbReference type="SMART" id="SM00175">
    <property type="entry name" value="RAB"/>
    <property type="match status" value="1"/>
</dbReference>
<dbReference type="Gene3D" id="3.40.50.300">
    <property type="entry name" value="P-loop containing nucleotide triphosphate hydrolases"/>
    <property type="match status" value="1"/>
</dbReference>
<name>A0A6B2LKK9_9EUKA</name>
<dbReference type="SUPFAM" id="SSF52540">
    <property type="entry name" value="P-loop containing nucleoside triphosphate hydrolases"/>
    <property type="match status" value="1"/>
</dbReference>
<reference evidence="4" key="1">
    <citation type="journal article" date="2020" name="J. Eukaryot. Microbiol.">
        <title>De novo Sequencing, Assembly and Annotation of the Transcriptome for the Free-Living Testate Amoeba Arcella intermedia.</title>
        <authorList>
            <person name="Ribeiro G.M."/>
            <person name="Porfirio-Sousa A.L."/>
            <person name="Maurer-Alcala X.X."/>
            <person name="Katz L.A."/>
            <person name="Lahr D.J.G."/>
        </authorList>
    </citation>
    <scope>NUCLEOTIDE SEQUENCE</scope>
</reference>
<dbReference type="InterPro" id="IPR003578">
    <property type="entry name" value="Small_GTPase_Rho"/>
</dbReference>
<organism evidence="4">
    <name type="scientific">Arcella intermedia</name>
    <dbReference type="NCBI Taxonomy" id="1963864"/>
    <lineage>
        <taxon>Eukaryota</taxon>
        <taxon>Amoebozoa</taxon>
        <taxon>Tubulinea</taxon>
        <taxon>Elardia</taxon>
        <taxon>Arcellinida</taxon>
        <taxon>Sphaerothecina</taxon>
        <taxon>Arcellidae</taxon>
        <taxon>Arcella</taxon>
    </lineage>
</organism>
<dbReference type="EMBL" id="GIBP01008372">
    <property type="protein sequence ID" value="NDV37341.1"/>
    <property type="molecule type" value="Transcribed_RNA"/>
</dbReference>
<dbReference type="AlphaFoldDB" id="A0A6B2LKK9"/>
<keyword evidence="2" id="KW-0547">Nucleotide-binding</keyword>
<comment type="similarity">
    <text evidence="1">Belongs to the small GTPase superfamily. Rho family.</text>
</comment>
<dbReference type="SMART" id="SM00174">
    <property type="entry name" value="RHO"/>
    <property type="match status" value="1"/>
</dbReference>
<dbReference type="PRINTS" id="PR00449">
    <property type="entry name" value="RASTRNSFRMNG"/>
</dbReference>
<evidence type="ECO:0000256" key="2">
    <source>
        <dbReference type="ARBA" id="ARBA00022741"/>
    </source>
</evidence>
<dbReference type="SMART" id="SM00173">
    <property type="entry name" value="RAS"/>
    <property type="match status" value="1"/>
</dbReference>
<keyword evidence="3" id="KW-0342">GTP-binding</keyword>
<dbReference type="GO" id="GO:0007264">
    <property type="term" value="P:small GTPase-mediated signal transduction"/>
    <property type="evidence" value="ECO:0007669"/>
    <property type="project" value="InterPro"/>
</dbReference>
<dbReference type="GO" id="GO:0003924">
    <property type="term" value="F:GTPase activity"/>
    <property type="evidence" value="ECO:0007669"/>
    <property type="project" value="InterPro"/>
</dbReference>
<dbReference type="InterPro" id="IPR027417">
    <property type="entry name" value="P-loop_NTPase"/>
</dbReference>